<organism evidence="1 2">
    <name type="scientific">Chitinophaga ginsengisegetis</name>
    <dbReference type="NCBI Taxonomy" id="393003"/>
    <lineage>
        <taxon>Bacteria</taxon>
        <taxon>Pseudomonadati</taxon>
        <taxon>Bacteroidota</taxon>
        <taxon>Chitinophagia</taxon>
        <taxon>Chitinophagales</taxon>
        <taxon>Chitinophagaceae</taxon>
        <taxon>Chitinophaga</taxon>
    </lineage>
</organism>
<keyword evidence="2" id="KW-1185">Reference proteome</keyword>
<proteinExistence type="predicted"/>
<accession>A0A1T5PB49</accession>
<reference evidence="2" key="1">
    <citation type="submission" date="2017-02" db="EMBL/GenBank/DDBJ databases">
        <authorList>
            <person name="Varghese N."/>
            <person name="Submissions S."/>
        </authorList>
    </citation>
    <scope>NUCLEOTIDE SEQUENCE [LARGE SCALE GENOMIC DNA]</scope>
    <source>
        <strain evidence="2">DSM 18108</strain>
    </source>
</reference>
<dbReference type="SUPFAM" id="SSF50969">
    <property type="entry name" value="YVTN repeat-like/Quinoprotein amine dehydrogenase"/>
    <property type="match status" value="1"/>
</dbReference>
<dbReference type="InterPro" id="IPR011044">
    <property type="entry name" value="Quino_amine_DH_bsu"/>
</dbReference>
<gene>
    <name evidence="1" type="ORF">SAMN05660461_5800</name>
</gene>
<name>A0A1T5PB49_9BACT</name>
<evidence type="ECO:0000313" key="1">
    <source>
        <dbReference type="EMBL" id="SKD09906.1"/>
    </source>
</evidence>
<dbReference type="RefSeq" id="WP_079473042.1">
    <property type="nucleotide sequence ID" value="NZ_FUZZ01000005.1"/>
</dbReference>
<protein>
    <submittedName>
        <fullName evidence="1">Uncharacterized protein</fullName>
    </submittedName>
</protein>
<evidence type="ECO:0000313" key="2">
    <source>
        <dbReference type="Proteomes" id="UP000190166"/>
    </source>
</evidence>
<dbReference type="AlphaFoldDB" id="A0A1T5PB49"/>
<sequence>MNIITDYKNRQLFLSSIDEKGAAPLWYDTPNERVQLWKQYPGYSVVAWHPGNRWLVLNSPMIIGSRKLVSRMVVMNIDTQEELYSTNRHLYYNALFNAAGTHILLEAYSQKPVWVDIATGEIVAVVPSAVRLGDGTYDPFQDVFYFPMEKQKAYIRVDGADFTCTKVKTPYPDLVSKITWWNGQYLILTHGNILFCCDQQFQPLWQRNFSDLGGDSGQVHGTDILVTEDDALICLSAGATESNGWGVEYVLDRKTGAVRNIIQSEQGRGRIIGAYFHHYVLLYTMKLLNLDTGAVEAFLPGFK</sequence>
<dbReference type="EMBL" id="FUZZ01000005">
    <property type="protein sequence ID" value="SKD09906.1"/>
    <property type="molecule type" value="Genomic_DNA"/>
</dbReference>
<dbReference type="Proteomes" id="UP000190166">
    <property type="component" value="Unassembled WGS sequence"/>
</dbReference>
<dbReference type="STRING" id="393003.SAMN05660461_5800"/>